<keyword evidence="5" id="KW-0999">Mitochondrion inner membrane</keyword>
<dbReference type="Proteomes" id="UP000036947">
    <property type="component" value="Unassembled WGS sequence"/>
</dbReference>
<dbReference type="STRING" id="1163406.A0A0L0MYG4"/>
<proteinExistence type="inferred from homology"/>
<sequence>MRPTFRVLARYLEPGTPTGLTGLWTHGTPRSTLLYLYGSTLNKLQSVPETSLYRQSVEAVTKHRMNLVEKVVPPGYDEWAAKARELVSKNSEQFRVASGRVDGSEARTVKLGDRIFVVGSKHEEGDIRSEEWDGEEEEGGELEGIRTPAERKDQVIWAERKPLEDHEKVEWEDEPQMTAEQYGFVGSPEDAAGTAEADDLNPRIHDLEQKIGAGLIEEVIQVAEGELQLVETMEKAKVWEDLEEKPVQGQWQYFERKAM</sequence>
<protein>
    <submittedName>
        <fullName evidence="9">NADH-ubiquinone oxidoreductase 29.9 kDa subunit, mitochondrial</fullName>
    </submittedName>
</protein>
<evidence type="ECO:0000256" key="2">
    <source>
        <dbReference type="ARBA" id="ARBA00010261"/>
    </source>
</evidence>
<comment type="similarity">
    <text evidence="2">Belongs to the complex I NDUFA5 subunit family.</text>
</comment>
<keyword evidence="6" id="KW-0249">Electron transport</keyword>
<keyword evidence="3" id="KW-0813">Transport</keyword>
<keyword evidence="9" id="KW-0830">Ubiquinone</keyword>
<comment type="subcellular location">
    <subcellularLocation>
        <location evidence="1">Mitochondrion inner membrane</location>
        <topology evidence="1">Peripheral membrane protein</topology>
        <orientation evidence="1">Matrix side</orientation>
    </subcellularLocation>
</comment>
<accession>A0A0L0MYG4</accession>
<keyword evidence="10" id="KW-1185">Reference proteome</keyword>
<dbReference type="GO" id="GO:0022904">
    <property type="term" value="P:respiratory electron transport chain"/>
    <property type="evidence" value="ECO:0007669"/>
    <property type="project" value="InterPro"/>
</dbReference>
<dbReference type="OrthoDB" id="286811at2759"/>
<dbReference type="AlphaFoldDB" id="A0A0L0MYG4"/>
<evidence type="ECO:0000313" key="10">
    <source>
        <dbReference type="Proteomes" id="UP000036947"/>
    </source>
</evidence>
<evidence type="ECO:0000256" key="3">
    <source>
        <dbReference type="ARBA" id="ARBA00022448"/>
    </source>
</evidence>
<dbReference type="PANTHER" id="PTHR12653">
    <property type="entry name" value="NADH-UBIQUINONE OXIDOREDUCTASE 13 KD-B SUBUNIT"/>
    <property type="match status" value="1"/>
</dbReference>
<organism evidence="9 10">
    <name type="scientific">Tolypocladium ophioglossoides (strain CBS 100239)</name>
    <name type="common">Snaketongue truffleclub</name>
    <name type="synonym">Elaphocordyceps ophioglossoides</name>
    <dbReference type="NCBI Taxonomy" id="1163406"/>
    <lineage>
        <taxon>Eukaryota</taxon>
        <taxon>Fungi</taxon>
        <taxon>Dikarya</taxon>
        <taxon>Ascomycota</taxon>
        <taxon>Pezizomycotina</taxon>
        <taxon>Sordariomycetes</taxon>
        <taxon>Hypocreomycetidae</taxon>
        <taxon>Hypocreales</taxon>
        <taxon>Ophiocordycipitaceae</taxon>
        <taxon>Tolypocladium</taxon>
    </lineage>
</organism>
<dbReference type="Pfam" id="PF04716">
    <property type="entry name" value="ETC_C1_NDUFA5"/>
    <property type="match status" value="1"/>
</dbReference>
<name>A0A0L0MYG4_TOLOC</name>
<evidence type="ECO:0000256" key="6">
    <source>
        <dbReference type="ARBA" id="ARBA00022982"/>
    </source>
</evidence>
<comment type="caution">
    <text evidence="9">The sequence shown here is derived from an EMBL/GenBank/DDBJ whole genome shotgun (WGS) entry which is preliminary data.</text>
</comment>
<evidence type="ECO:0000256" key="5">
    <source>
        <dbReference type="ARBA" id="ARBA00022792"/>
    </source>
</evidence>
<dbReference type="PANTHER" id="PTHR12653:SF0">
    <property type="entry name" value="NADH DEHYDROGENASE [UBIQUINONE] 1 ALPHA SUBCOMPLEX SUBUNIT 5"/>
    <property type="match status" value="1"/>
</dbReference>
<evidence type="ECO:0000256" key="4">
    <source>
        <dbReference type="ARBA" id="ARBA00022660"/>
    </source>
</evidence>
<evidence type="ECO:0000256" key="7">
    <source>
        <dbReference type="ARBA" id="ARBA00023128"/>
    </source>
</evidence>
<gene>
    <name evidence="9" type="ORF">TOPH_08509</name>
</gene>
<dbReference type="EMBL" id="LFRF01000047">
    <property type="protein sequence ID" value="KND86829.1"/>
    <property type="molecule type" value="Genomic_DNA"/>
</dbReference>
<evidence type="ECO:0000256" key="8">
    <source>
        <dbReference type="ARBA" id="ARBA00023136"/>
    </source>
</evidence>
<keyword evidence="8" id="KW-0472">Membrane</keyword>
<dbReference type="InterPro" id="IPR006806">
    <property type="entry name" value="NDUFA5"/>
</dbReference>
<evidence type="ECO:0000256" key="1">
    <source>
        <dbReference type="ARBA" id="ARBA00004443"/>
    </source>
</evidence>
<dbReference type="GO" id="GO:0005743">
    <property type="term" value="C:mitochondrial inner membrane"/>
    <property type="evidence" value="ECO:0007669"/>
    <property type="project" value="UniProtKB-SubCell"/>
</dbReference>
<keyword evidence="4" id="KW-0679">Respiratory chain</keyword>
<evidence type="ECO:0000313" key="9">
    <source>
        <dbReference type="EMBL" id="KND86829.1"/>
    </source>
</evidence>
<reference evidence="9 10" key="1">
    <citation type="journal article" date="2015" name="BMC Genomics">
        <title>The genome of the truffle-parasite Tolypocladium ophioglossoides and the evolution of antifungal peptaibiotics.</title>
        <authorList>
            <person name="Quandt C.A."/>
            <person name="Bushley K.E."/>
            <person name="Spatafora J.W."/>
        </authorList>
    </citation>
    <scope>NUCLEOTIDE SEQUENCE [LARGE SCALE GENOMIC DNA]</scope>
    <source>
        <strain evidence="9 10">CBS 100239</strain>
    </source>
</reference>
<keyword evidence="7" id="KW-0496">Mitochondrion</keyword>